<dbReference type="KEGG" id="abam:B1s21122_02470"/>
<feature type="transmembrane region" description="Helical" evidence="1">
    <location>
        <begin position="42"/>
        <end position="59"/>
    </location>
</feature>
<keyword evidence="3" id="KW-1185">Reference proteome</keyword>
<keyword evidence="1" id="KW-0472">Membrane</keyword>
<keyword evidence="1" id="KW-1133">Transmembrane helix</keyword>
<dbReference type="RefSeq" id="WP_095680520.1">
    <property type="nucleotide sequence ID" value="NZ_CP016768.2"/>
</dbReference>
<sequence length="149" mass="17017">MSRSNSNSEFAERINWPVWLWLFLAMMIASIYLTFWAPFGNLLAATISILISITLIYSARKSVLEIVVINNWLYVGNAKIECKHIKKVTALKREEFLKLRGQNADPAAFNATRFWVSTGVKVELKDKNDPTPYWLIATRKPKKLAAALD</sequence>
<dbReference type="InterPro" id="IPR021443">
    <property type="entry name" value="DUF3093"/>
</dbReference>
<reference evidence="3" key="1">
    <citation type="submission" date="2016-10" db="EMBL/GenBank/DDBJ databases">
        <title>High microdiversification within the ubiquitous acI lineage of Actinobacteria.</title>
        <authorList>
            <person name="Neuenschwander S.M."/>
            <person name="Salcher M."/>
            <person name="Ghai R."/>
            <person name="Pernthaler J."/>
        </authorList>
    </citation>
    <scope>NUCLEOTIDE SEQUENCE [LARGE SCALE GENOMIC DNA]</scope>
</reference>
<dbReference type="EMBL" id="CP016768">
    <property type="protein sequence ID" value="ASY09215.1"/>
    <property type="molecule type" value="Genomic_DNA"/>
</dbReference>
<proteinExistence type="predicted"/>
<accession>A0A249JXG9</accession>
<feature type="transmembrane region" description="Helical" evidence="1">
    <location>
        <begin position="16"/>
        <end position="36"/>
    </location>
</feature>
<organism evidence="2 3">
    <name type="scientific">Candidatus Nanopelagicus limnae</name>
    <dbReference type="NCBI Taxonomy" id="1884634"/>
    <lineage>
        <taxon>Bacteria</taxon>
        <taxon>Bacillati</taxon>
        <taxon>Actinomycetota</taxon>
        <taxon>Actinomycetes</taxon>
        <taxon>Candidatus Nanopelagicales</taxon>
        <taxon>Candidatus Nanopelagicaceae</taxon>
        <taxon>Candidatus Nanopelagicus</taxon>
    </lineage>
</organism>
<dbReference type="OrthoDB" id="3217020at2"/>
<dbReference type="AlphaFoldDB" id="A0A249JXG9"/>
<dbReference type="Pfam" id="PF11292">
    <property type="entry name" value="DUF3093"/>
    <property type="match status" value="1"/>
</dbReference>
<evidence type="ECO:0000313" key="3">
    <source>
        <dbReference type="Proteomes" id="UP000217153"/>
    </source>
</evidence>
<keyword evidence="1" id="KW-0812">Transmembrane</keyword>
<evidence type="ECO:0000256" key="1">
    <source>
        <dbReference type="SAM" id="Phobius"/>
    </source>
</evidence>
<gene>
    <name evidence="2" type="ORF">B1s21122_02470</name>
</gene>
<name>A0A249JXG9_9ACTN</name>
<protein>
    <submittedName>
        <fullName evidence="2">DUF3093 domain-containing protein</fullName>
    </submittedName>
</protein>
<evidence type="ECO:0000313" key="2">
    <source>
        <dbReference type="EMBL" id="ASY09215.1"/>
    </source>
</evidence>
<dbReference type="Proteomes" id="UP000217153">
    <property type="component" value="Chromosome"/>
</dbReference>